<evidence type="ECO:0000313" key="3">
    <source>
        <dbReference type="EMBL" id="RGS42275.1"/>
    </source>
</evidence>
<accession>A0A395VF24</accession>
<protein>
    <submittedName>
        <fullName evidence="3">Uncharacterized protein</fullName>
    </submittedName>
</protein>
<feature type="coiled-coil region" evidence="1">
    <location>
        <begin position="340"/>
        <end position="371"/>
    </location>
</feature>
<evidence type="ECO:0000313" key="4">
    <source>
        <dbReference type="Proteomes" id="UP000266172"/>
    </source>
</evidence>
<keyword evidence="2" id="KW-1133">Transmembrane helix</keyword>
<feature type="transmembrane region" description="Helical" evidence="2">
    <location>
        <begin position="172"/>
        <end position="193"/>
    </location>
</feature>
<reference evidence="3 4" key="1">
    <citation type="submission" date="2018-08" db="EMBL/GenBank/DDBJ databases">
        <title>A genome reference for cultivated species of the human gut microbiota.</title>
        <authorList>
            <person name="Zou Y."/>
            <person name="Xue W."/>
            <person name="Luo G."/>
        </authorList>
    </citation>
    <scope>NUCLEOTIDE SEQUENCE [LARGE SCALE GENOMIC DNA]</scope>
    <source>
        <strain evidence="3 4">AF22-12AC</strain>
    </source>
</reference>
<evidence type="ECO:0000256" key="1">
    <source>
        <dbReference type="SAM" id="Coils"/>
    </source>
</evidence>
<sequence>MFFWKRKKKEPDFESKMGELNTTVLSKKDYKNTGKIEQYVVERLEQMIELTKELDDEKEEYRIVTSYLNDIETLEKIPKEERDKISEIAVNVVQLNKARTEFLNSSKKLSDAQFAQLEQQERELPEAIKRFKTNELHRDTLQRDMKYLEREKSEWNLRKEYLDHQQKKLKNVLYVIVGLAVTLAVVFGILQIILEKDFYYAWMGLIFAAAVVVCGIYMKIQNDLSEMQVAERSQNRAIVLLNKVKLKYINVANAVDYACEKYHVKSAGELESQWQYYLEAVKERQKYQRTNEDLEYFNGRLVRVLSNYQLYDAHVWVTQAVALVDPKEMVEIKHGLIGRRQKLRARIENNLAQVNEQKEEAEQLLDKVGSMRPQMERILYAVDKINEGD</sequence>
<evidence type="ECO:0000256" key="2">
    <source>
        <dbReference type="SAM" id="Phobius"/>
    </source>
</evidence>
<feature type="transmembrane region" description="Helical" evidence="2">
    <location>
        <begin position="199"/>
        <end position="218"/>
    </location>
</feature>
<dbReference type="EMBL" id="QRVL01000001">
    <property type="protein sequence ID" value="RGS42275.1"/>
    <property type="molecule type" value="Genomic_DNA"/>
</dbReference>
<keyword evidence="2" id="KW-0472">Membrane</keyword>
<gene>
    <name evidence="3" type="ORF">DWX93_02790</name>
</gene>
<dbReference type="Proteomes" id="UP000266172">
    <property type="component" value="Unassembled WGS sequence"/>
</dbReference>
<dbReference type="AlphaFoldDB" id="A0A395VF24"/>
<name>A0A395VF24_9FIRM</name>
<comment type="caution">
    <text evidence="3">The sequence shown here is derived from an EMBL/GenBank/DDBJ whole genome shotgun (WGS) entry which is preliminary data.</text>
</comment>
<keyword evidence="2" id="KW-0812">Transmembrane</keyword>
<organism evidence="3 4">
    <name type="scientific">Roseburia hominis</name>
    <dbReference type="NCBI Taxonomy" id="301301"/>
    <lineage>
        <taxon>Bacteria</taxon>
        <taxon>Bacillati</taxon>
        <taxon>Bacillota</taxon>
        <taxon>Clostridia</taxon>
        <taxon>Lachnospirales</taxon>
        <taxon>Lachnospiraceae</taxon>
        <taxon>Roseburia</taxon>
    </lineage>
</organism>
<keyword evidence="1" id="KW-0175">Coiled coil</keyword>
<proteinExistence type="predicted"/>